<feature type="domain" description="Rhodanese" evidence="1">
    <location>
        <begin position="71"/>
        <end position="171"/>
    </location>
</feature>
<dbReference type="VEuPathDB" id="VectorBase:SCAU008098"/>
<dbReference type="EnsemblMetazoa" id="SCAU008098-RA">
    <property type="protein sequence ID" value="SCAU008098-PA"/>
    <property type="gene ID" value="SCAU008098"/>
</dbReference>
<accession>A0A1I8PHC2</accession>
<dbReference type="SMART" id="SM00450">
    <property type="entry name" value="RHOD"/>
    <property type="match status" value="1"/>
</dbReference>
<dbReference type="InterPro" id="IPR001763">
    <property type="entry name" value="Rhodanese-like_dom"/>
</dbReference>
<dbReference type="Pfam" id="PF00581">
    <property type="entry name" value="Rhodanese"/>
    <property type="match status" value="1"/>
</dbReference>
<evidence type="ECO:0000313" key="2">
    <source>
        <dbReference type="EnsemblMetazoa" id="SCAU008098-PA"/>
    </source>
</evidence>
<gene>
    <name evidence="2" type="primary">106089306</name>
</gene>
<dbReference type="CDD" id="cd01519">
    <property type="entry name" value="RHOD_HSP67B2"/>
    <property type="match status" value="1"/>
</dbReference>
<dbReference type="SUPFAM" id="SSF52821">
    <property type="entry name" value="Rhodanese/Cell cycle control phosphatase"/>
    <property type="match status" value="1"/>
</dbReference>
<dbReference type="PROSITE" id="PS50206">
    <property type="entry name" value="RHODANESE_3"/>
    <property type="match status" value="1"/>
</dbReference>
<dbReference type="AlphaFoldDB" id="A0A1I8PHC2"/>
<dbReference type="InterPro" id="IPR036873">
    <property type="entry name" value="Rhodanese-like_dom_sf"/>
</dbReference>
<dbReference type="OrthoDB" id="566238at2759"/>
<dbReference type="KEGG" id="scac:106089306"/>
<organism evidence="2 3">
    <name type="scientific">Stomoxys calcitrans</name>
    <name type="common">Stable fly</name>
    <name type="synonym">Conops calcitrans</name>
    <dbReference type="NCBI Taxonomy" id="35570"/>
    <lineage>
        <taxon>Eukaryota</taxon>
        <taxon>Metazoa</taxon>
        <taxon>Ecdysozoa</taxon>
        <taxon>Arthropoda</taxon>
        <taxon>Hexapoda</taxon>
        <taxon>Insecta</taxon>
        <taxon>Pterygota</taxon>
        <taxon>Neoptera</taxon>
        <taxon>Endopterygota</taxon>
        <taxon>Diptera</taxon>
        <taxon>Brachycera</taxon>
        <taxon>Muscomorpha</taxon>
        <taxon>Muscoidea</taxon>
        <taxon>Muscidae</taxon>
        <taxon>Stomoxys</taxon>
    </lineage>
</organism>
<evidence type="ECO:0000313" key="3">
    <source>
        <dbReference type="Proteomes" id="UP000095300"/>
    </source>
</evidence>
<evidence type="ECO:0000259" key="1">
    <source>
        <dbReference type="PROSITE" id="PS50206"/>
    </source>
</evidence>
<dbReference type="PANTHER" id="PTHR44086">
    <property type="entry name" value="THIOSULFATE SULFURTRANSFERASE RDL2, MITOCHONDRIAL-RELATED"/>
    <property type="match status" value="1"/>
</dbReference>
<reference evidence="2" key="1">
    <citation type="submission" date="2020-05" db="UniProtKB">
        <authorList>
            <consortium name="EnsemblMetazoa"/>
        </authorList>
    </citation>
    <scope>IDENTIFICATION</scope>
    <source>
        <strain evidence="2">USDA</strain>
    </source>
</reference>
<sequence>MSCKSLLSRLTIVRNLSFLKYGSAINSSTNLLANTTPVISHKYQTNFAKQYSSNANTIPIVSYEEIKQLPKQPKKLLIDVREPKELQETGQIPTSINIPLGKVAAELAPNVDAGAFKAKYGRDLPQKDTEIIFHCKIGKRSLSAAEIAKSLGYTNTKNYLGSWTEWAEKEGLPK</sequence>
<dbReference type="Proteomes" id="UP000095300">
    <property type="component" value="Unassembled WGS sequence"/>
</dbReference>
<protein>
    <recommendedName>
        <fullName evidence="1">Rhodanese domain-containing protein</fullName>
    </recommendedName>
</protein>
<dbReference type="Gene3D" id="3.40.250.10">
    <property type="entry name" value="Rhodanese-like domain"/>
    <property type="match status" value="1"/>
</dbReference>
<proteinExistence type="predicted"/>
<dbReference type="STRING" id="35570.A0A1I8PHC2"/>
<dbReference type="PANTHER" id="PTHR44086:SF10">
    <property type="entry name" value="THIOSULFATE SULFURTRANSFERASE_RHODANESE-LIKE DOMAIN-CONTAINING PROTEIN 3"/>
    <property type="match status" value="1"/>
</dbReference>
<name>A0A1I8PHC2_STOCA</name>
<keyword evidence="3" id="KW-1185">Reference proteome</keyword>